<organism evidence="2 3">
    <name type="scientific">Kitasatospora viridis</name>
    <dbReference type="NCBI Taxonomy" id="281105"/>
    <lineage>
        <taxon>Bacteria</taxon>
        <taxon>Bacillati</taxon>
        <taxon>Actinomycetota</taxon>
        <taxon>Actinomycetes</taxon>
        <taxon>Kitasatosporales</taxon>
        <taxon>Streptomycetaceae</taxon>
        <taxon>Kitasatospora</taxon>
    </lineage>
</organism>
<accession>A0A561SA56</accession>
<evidence type="ECO:0000313" key="2">
    <source>
        <dbReference type="EMBL" id="TWF71685.1"/>
    </source>
</evidence>
<feature type="compositionally biased region" description="Pro residues" evidence="1">
    <location>
        <begin position="294"/>
        <end position="312"/>
    </location>
</feature>
<feature type="compositionally biased region" description="Gly residues" evidence="1">
    <location>
        <begin position="177"/>
        <end position="197"/>
    </location>
</feature>
<name>A0A561SA56_9ACTN</name>
<sequence length="312" mass="32218">MFADMMWNNAARDLEAEQEQLARSAALQDVEVSVWPLLSAAVDERDALHRLALAAEPLRRAAAQRGYPVEALEQDLVRRWKLLSEARAASVPPPVRQDDSARVAAVAKLAARAAADNPGLPLARCLELAEAAAEQHAKMATAYPLAYENFGNVADGPFTDRAKHWKPSMDQLPGTPSAGGGSAAPSAGGGGTGGGGPSPAVFSDAPKPDTPVQPSGPASAPSFSDLPGADSAPRSTGPAPQVSFEDGMSQPSGPVQLHLPTDPEATFSHPESQSPVAPPSAPAAGPGFSHQAPPHVPRPRPAGPPELPLFRA</sequence>
<dbReference type="OrthoDB" id="9988134at2"/>
<gene>
    <name evidence="2" type="ORF">FHX73_1856</name>
</gene>
<dbReference type="AlphaFoldDB" id="A0A561SA56"/>
<keyword evidence="3" id="KW-1185">Reference proteome</keyword>
<proteinExistence type="predicted"/>
<dbReference type="Proteomes" id="UP000317940">
    <property type="component" value="Unassembled WGS sequence"/>
</dbReference>
<evidence type="ECO:0000256" key="1">
    <source>
        <dbReference type="SAM" id="MobiDB-lite"/>
    </source>
</evidence>
<dbReference type="RefSeq" id="WP_145911485.1">
    <property type="nucleotide sequence ID" value="NZ_BAAAMZ010000022.1"/>
</dbReference>
<feature type="region of interest" description="Disordered" evidence="1">
    <location>
        <begin position="161"/>
        <end position="312"/>
    </location>
</feature>
<comment type="caution">
    <text evidence="2">The sequence shown here is derived from an EMBL/GenBank/DDBJ whole genome shotgun (WGS) entry which is preliminary data.</text>
</comment>
<protein>
    <submittedName>
        <fullName evidence="2">Uncharacterized protein</fullName>
    </submittedName>
</protein>
<feature type="compositionally biased region" description="Low complexity" evidence="1">
    <location>
        <begin position="282"/>
        <end position="293"/>
    </location>
</feature>
<evidence type="ECO:0000313" key="3">
    <source>
        <dbReference type="Proteomes" id="UP000317940"/>
    </source>
</evidence>
<reference evidence="2 3" key="1">
    <citation type="submission" date="2019-06" db="EMBL/GenBank/DDBJ databases">
        <title>Sequencing the genomes of 1000 actinobacteria strains.</title>
        <authorList>
            <person name="Klenk H.-P."/>
        </authorList>
    </citation>
    <scope>NUCLEOTIDE SEQUENCE [LARGE SCALE GENOMIC DNA]</scope>
    <source>
        <strain evidence="2 3">DSM 44826</strain>
    </source>
</reference>
<dbReference type="EMBL" id="VIWT01000008">
    <property type="protein sequence ID" value="TWF71685.1"/>
    <property type="molecule type" value="Genomic_DNA"/>
</dbReference>